<dbReference type="PROSITE" id="PS50943">
    <property type="entry name" value="HTH_CROC1"/>
    <property type="match status" value="1"/>
</dbReference>
<dbReference type="InterPro" id="IPR010982">
    <property type="entry name" value="Lambda_DNA-bd_dom_sf"/>
</dbReference>
<dbReference type="InterPro" id="IPR001387">
    <property type="entry name" value="Cro/C1-type_HTH"/>
</dbReference>
<accession>A0A6J6TSZ2</accession>
<dbReference type="AlphaFoldDB" id="A0A6J6TSZ2"/>
<feature type="domain" description="HTH cro/C1-type" evidence="2">
    <location>
        <begin position="5"/>
        <end position="51"/>
    </location>
</feature>
<name>A0A6J6TSZ2_9ZZZZ</name>
<dbReference type="GO" id="GO:0003677">
    <property type="term" value="F:DNA binding"/>
    <property type="evidence" value="ECO:0007669"/>
    <property type="project" value="InterPro"/>
</dbReference>
<feature type="region of interest" description="Disordered" evidence="1">
    <location>
        <begin position="1"/>
        <end position="39"/>
    </location>
</feature>
<dbReference type="Pfam" id="PF01381">
    <property type="entry name" value="HTH_3"/>
    <property type="match status" value="1"/>
</dbReference>
<gene>
    <name evidence="3" type="ORF">UFOPK2810_00812</name>
</gene>
<dbReference type="Gene3D" id="1.10.260.40">
    <property type="entry name" value="lambda repressor-like DNA-binding domains"/>
    <property type="match status" value="1"/>
</dbReference>
<evidence type="ECO:0000256" key="1">
    <source>
        <dbReference type="SAM" id="MobiDB-lite"/>
    </source>
</evidence>
<dbReference type="SUPFAM" id="SSF47413">
    <property type="entry name" value="lambda repressor-like DNA-binding domains"/>
    <property type="match status" value="1"/>
</dbReference>
<dbReference type="SMART" id="SM00530">
    <property type="entry name" value="HTH_XRE"/>
    <property type="match status" value="1"/>
</dbReference>
<dbReference type="CDD" id="cd00093">
    <property type="entry name" value="HTH_XRE"/>
    <property type="match status" value="1"/>
</dbReference>
<sequence length="171" mass="18661">MATLMAMARRASGMSQAEVARRAGTSRPTLSAYEGGSRNPTLDTLERVLAANRQHLVSVPDPVFTHHADRRGKPFFVPDQLPRLPVEAALATVVLPPHADWSASGHPRNLADRSERLLAYQVVLAEGRPADIMQFIDGALLVDAWADLYLPAAIRHAWQPLVDRALSSGSR</sequence>
<dbReference type="EMBL" id="CAEZYZ010000122">
    <property type="protein sequence ID" value="CAB4750256.1"/>
    <property type="molecule type" value="Genomic_DNA"/>
</dbReference>
<organism evidence="3">
    <name type="scientific">freshwater metagenome</name>
    <dbReference type="NCBI Taxonomy" id="449393"/>
    <lineage>
        <taxon>unclassified sequences</taxon>
        <taxon>metagenomes</taxon>
        <taxon>ecological metagenomes</taxon>
    </lineage>
</organism>
<evidence type="ECO:0000313" key="3">
    <source>
        <dbReference type="EMBL" id="CAB4750256.1"/>
    </source>
</evidence>
<reference evidence="3" key="1">
    <citation type="submission" date="2020-05" db="EMBL/GenBank/DDBJ databases">
        <authorList>
            <person name="Chiriac C."/>
            <person name="Salcher M."/>
            <person name="Ghai R."/>
            <person name="Kavagutti S V."/>
        </authorList>
    </citation>
    <scope>NUCLEOTIDE SEQUENCE</scope>
</reference>
<proteinExistence type="predicted"/>
<protein>
    <submittedName>
        <fullName evidence="3">Unannotated protein</fullName>
    </submittedName>
</protein>
<evidence type="ECO:0000259" key="2">
    <source>
        <dbReference type="PROSITE" id="PS50943"/>
    </source>
</evidence>